<gene>
    <name evidence="3" type="ORF">NJ75_00459</name>
</gene>
<dbReference type="Pfam" id="PF13439">
    <property type="entry name" value="Glyco_transf_4"/>
    <property type="match status" value="1"/>
</dbReference>
<proteinExistence type="predicted"/>
<dbReference type="InterPro" id="IPR050194">
    <property type="entry name" value="Glycosyltransferase_grp1"/>
</dbReference>
<dbReference type="SUPFAM" id="SSF53756">
    <property type="entry name" value="UDP-Glycosyltransferase/glycogen phosphorylase"/>
    <property type="match status" value="1"/>
</dbReference>
<feature type="domain" description="Glycosyl transferase family 1" evidence="1">
    <location>
        <begin position="222"/>
        <end position="373"/>
    </location>
</feature>
<accession>A0A0B9AED0</accession>
<dbReference type="PANTHER" id="PTHR45947:SF3">
    <property type="entry name" value="SULFOQUINOVOSYL TRANSFERASE SQD2"/>
    <property type="match status" value="1"/>
</dbReference>
<name>A0A0B9AED0_9SPHN</name>
<comment type="caution">
    <text evidence="3">The sequence shown here is derived from an EMBL/GenBank/DDBJ whole genome shotgun (WGS) entry which is preliminary data.</text>
</comment>
<dbReference type="PATRIC" id="fig|48936.3.peg.469"/>
<dbReference type="EMBL" id="JRVC01000002">
    <property type="protein sequence ID" value="KHS49027.1"/>
    <property type="molecule type" value="Genomic_DNA"/>
</dbReference>
<dbReference type="Gene3D" id="3.40.50.2000">
    <property type="entry name" value="Glycogen Phosphorylase B"/>
    <property type="match status" value="2"/>
</dbReference>
<evidence type="ECO:0000259" key="2">
    <source>
        <dbReference type="Pfam" id="PF13439"/>
    </source>
</evidence>
<feature type="domain" description="Glycosyltransferase subfamily 4-like N-terminal" evidence="2">
    <location>
        <begin position="18"/>
        <end position="198"/>
    </location>
</feature>
<reference evidence="3 4" key="1">
    <citation type="submission" date="2014-10" db="EMBL/GenBank/DDBJ databases">
        <title>Draft genome sequence of Novosphingobium subterraneum DSM 12447.</title>
        <authorList>
            <person name="Gan H.M."/>
            <person name="Gan H.Y."/>
            <person name="Savka M.A."/>
        </authorList>
    </citation>
    <scope>NUCLEOTIDE SEQUENCE [LARGE SCALE GENOMIC DNA]</scope>
    <source>
        <strain evidence="3 4">DSM 12447</strain>
    </source>
</reference>
<dbReference type="InterPro" id="IPR001296">
    <property type="entry name" value="Glyco_trans_1"/>
</dbReference>
<sequence>MKRLLSISTLYPATGRPGFGRFVSRQMQALAERGDWDVTVVNPIGIPPVPMKRYAMLKGVPEVQEQGAVTIHHPRFLLIPGLSGPINPALIAHAILPLAKRLHAERPFDMIDAQFFYPDGPAAAKVARALEVPLAIKARGSDIHLWGQRSWPRHQMIEAARQSALLLSVSQALANDMIALGMPADRIRVHYTGLDRSRFRPLERQAARQLVSALPSLQIWPEGRLLLCVGALIAIKGQALAIRAMELLPDDVRLAIAGTGADETGLKRLVQQLGLESRVHFLGSVEHDILPHLLCAADVMVLPSEREGLANAWIESLACGTPVVIPDIGGAREVVADVSAGRIAERTPEAIAEAVSELLQSPPTQDAVAVNAARFSWEANASALAAMYEEAATKR</sequence>
<dbReference type="Proteomes" id="UP000031338">
    <property type="component" value="Unassembled WGS sequence"/>
</dbReference>
<evidence type="ECO:0000313" key="3">
    <source>
        <dbReference type="EMBL" id="KHS49027.1"/>
    </source>
</evidence>
<dbReference type="InterPro" id="IPR028098">
    <property type="entry name" value="Glyco_trans_4-like_N"/>
</dbReference>
<organism evidence="3 4">
    <name type="scientific">Novosphingobium subterraneum</name>
    <dbReference type="NCBI Taxonomy" id="48936"/>
    <lineage>
        <taxon>Bacteria</taxon>
        <taxon>Pseudomonadati</taxon>
        <taxon>Pseudomonadota</taxon>
        <taxon>Alphaproteobacteria</taxon>
        <taxon>Sphingomonadales</taxon>
        <taxon>Sphingomonadaceae</taxon>
        <taxon>Novosphingobium</taxon>
    </lineage>
</organism>
<dbReference type="PANTHER" id="PTHR45947">
    <property type="entry name" value="SULFOQUINOVOSYL TRANSFERASE SQD2"/>
    <property type="match status" value="1"/>
</dbReference>
<keyword evidence="4" id="KW-1185">Reference proteome</keyword>
<dbReference type="AlphaFoldDB" id="A0A0B9AED0"/>
<evidence type="ECO:0000259" key="1">
    <source>
        <dbReference type="Pfam" id="PF00534"/>
    </source>
</evidence>
<protein>
    <submittedName>
        <fullName evidence="3">Group 1 glycosyl transferase</fullName>
    </submittedName>
</protein>
<dbReference type="Pfam" id="PF00534">
    <property type="entry name" value="Glycos_transf_1"/>
    <property type="match status" value="1"/>
</dbReference>
<dbReference type="GO" id="GO:0016758">
    <property type="term" value="F:hexosyltransferase activity"/>
    <property type="evidence" value="ECO:0007669"/>
    <property type="project" value="TreeGrafter"/>
</dbReference>
<keyword evidence="3" id="KW-0808">Transferase</keyword>
<dbReference type="RefSeq" id="WP_039331113.1">
    <property type="nucleotide sequence ID" value="NZ_JRVC01000002.1"/>
</dbReference>
<evidence type="ECO:0000313" key="4">
    <source>
        <dbReference type="Proteomes" id="UP000031338"/>
    </source>
</evidence>
<dbReference type="STRING" id="48936.NJ75_00459"/>